<organism evidence="2">
    <name type="scientific">Accumulibacter regalis</name>
    <dbReference type="NCBI Taxonomy" id="522306"/>
    <lineage>
        <taxon>Bacteria</taxon>
        <taxon>Pseudomonadati</taxon>
        <taxon>Pseudomonadota</taxon>
        <taxon>Betaproteobacteria</taxon>
        <taxon>Candidatus Accumulibacter</taxon>
    </lineage>
</organism>
<name>C7RJY3_ACCRE</name>
<dbReference type="AlphaFoldDB" id="C7RJY3"/>
<feature type="compositionally biased region" description="Basic and acidic residues" evidence="1">
    <location>
        <begin position="13"/>
        <end position="35"/>
    </location>
</feature>
<reference evidence="2" key="2">
    <citation type="submission" date="2009-09" db="EMBL/GenBank/DDBJ databases">
        <title>Complete sequence of chromosome of Candidatus Accumulibacter phosphatis clade IIA str. UW-1.</title>
        <authorList>
            <consortium name="US DOE Joint Genome Institute"/>
            <person name="Martin H.G."/>
            <person name="Ivanova N."/>
            <person name="Kunin V."/>
            <person name="Warnecke F."/>
            <person name="Barry K."/>
            <person name="He S."/>
            <person name="Salamov A."/>
            <person name="Szeto E."/>
            <person name="Dalin E."/>
            <person name="Pangilinan J.L."/>
            <person name="Lapidus A."/>
            <person name="Lowry S."/>
            <person name="Kyrpides N.C."/>
            <person name="McMahon K.D."/>
            <person name="Hugenholtz P."/>
        </authorList>
    </citation>
    <scope>NUCLEOTIDE SEQUENCE [LARGE SCALE GENOMIC DNA]</scope>
    <source>
        <strain evidence="2">UW-1</strain>
    </source>
</reference>
<reference evidence="2" key="1">
    <citation type="submission" date="2009-08" db="EMBL/GenBank/DDBJ databases">
        <authorList>
            <consortium name="US DOE Joint Genome Institute"/>
            <person name="Lucas S."/>
            <person name="Copeland A."/>
            <person name="Lapidus A."/>
            <person name="Glavina del Rio T."/>
            <person name="Dalin E."/>
            <person name="Tice H."/>
            <person name="Bruce D."/>
            <person name="Barry K."/>
            <person name="Pitluck S."/>
            <person name="Lowry S."/>
            <person name="Larimer F."/>
            <person name="Land M."/>
            <person name="Hauser L."/>
            <person name="Kyrpides N."/>
            <person name="Ivanova N."/>
            <person name="McMahon K.D."/>
            <person name="Hugenholtz P."/>
        </authorList>
    </citation>
    <scope>NUCLEOTIDE SEQUENCE</scope>
    <source>
        <strain evidence="2">UW-1</strain>
    </source>
</reference>
<dbReference type="STRING" id="522306.CAP2UW1_3567"/>
<proteinExistence type="predicted"/>
<evidence type="ECO:0000313" key="2">
    <source>
        <dbReference type="EMBL" id="ACV36824.1"/>
    </source>
</evidence>
<feature type="region of interest" description="Disordered" evidence="1">
    <location>
        <begin position="1"/>
        <end position="64"/>
    </location>
</feature>
<dbReference type="KEGG" id="app:CAP2UW1_3567"/>
<protein>
    <submittedName>
        <fullName evidence="2">Uncharacterized protein</fullName>
    </submittedName>
</protein>
<dbReference type="EMBL" id="CP001715">
    <property type="protein sequence ID" value="ACV36824.1"/>
    <property type="molecule type" value="Genomic_DNA"/>
</dbReference>
<accession>C7RJY3</accession>
<dbReference type="HOGENOM" id="CLU_185598_2_0_4"/>
<dbReference type="eggNOG" id="ENOG50339WU">
    <property type="taxonomic scope" value="Bacteria"/>
</dbReference>
<evidence type="ECO:0000256" key="1">
    <source>
        <dbReference type="SAM" id="MobiDB-lite"/>
    </source>
</evidence>
<sequence>MRGHALAKPNYQFEKRQRELEKKRKQEEKRQRDAAAKSLPEGGASESTADAPESAEAGGPASVG</sequence>
<gene>
    <name evidence="2" type="ordered locus">CAP2UW1_3567</name>
</gene>